<sequence>MATVLLHSDCIEGTSLSLRTFSENVQSHQQQNCKYKLVKATHYKERTVLGHEFLVLDIFDGEKVVYLRVERRPITNKRERLSTTATDDQISRAPRNFDPLSFHKILTMRCPAKPVFSLSDVCSVFDMIGDTSADCPVEYQCYRFCAMFLSDLETKVKVAKNHGRDYGLRGTFGKAGRVPEDAPASVKTDIDEYNERPSNREDAKRRAVKQLFSVAVEQRQRSSADAAKKTLEAISPFLETSVDKEKTSKLAIKSAVSAMLGPQEGGHI</sequence>
<dbReference type="GeneID" id="38780769"/>
<dbReference type="RefSeq" id="XP_027614765.1">
    <property type="nucleotide sequence ID" value="XM_027758964.1"/>
</dbReference>
<gene>
    <name evidence="1" type="ORF">SCP_0509090</name>
</gene>
<comment type="caution">
    <text evidence="1">The sequence shown here is derived from an EMBL/GenBank/DDBJ whole genome shotgun (WGS) entry which is preliminary data.</text>
</comment>
<keyword evidence="2" id="KW-1185">Reference proteome</keyword>
<dbReference type="EMBL" id="BFAD01000005">
    <property type="protein sequence ID" value="GBE83852.1"/>
    <property type="molecule type" value="Genomic_DNA"/>
</dbReference>
<dbReference type="Proteomes" id="UP000287166">
    <property type="component" value="Unassembled WGS sequence"/>
</dbReference>
<dbReference type="AlphaFoldDB" id="A0A401GNS4"/>
<name>A0A401GNS4_9APHY</name>
<evidence type="ECO:0000313" key="1">
    <source>
        <dbReference type="EMBL" id="GBE83852.1"/>
    </source>
</evidence>
<reference evidence="1 2" key="1">
    <citation type="journal article" date="2018" name="Sci. Rep.">
        <title>Genome sequence of the cauliflower mushroom Sparassis crispa (Hanabiratake) and its association with beneficial usage.</title>
        <authorList>
            <person name="Kiyama R."/>
            <person name="Furutani Y."/>
            <person name="Kawaguchi K."/>
            <person name="Nakanishi T."/>
        </authorList>
    </citation>
    <scope>NUCLEOTIDE SEQUENCE [LARGE SCALE GENOMIC DNA]</scope>
</reference>
<evidence type="ECO:0000313" key="2">
    <source>
        <dbReference type="Proteomes" id="UP000287166"/>
    </source>
</evidence>
<dbReference type="InParanoid" id="A0A401GNS4"/>
<dbReference type="OrthoDB" id="2639705at2759"/>
<proteinExistence type="predicted"/>
<organism evidence="1 2">
    <name type="scientific">Sparassis crispa</name>
    <dbReference type="NCBI Taxonomy" id="139825"/>
    <lineage>
        <taxon>Eukaryota</taxon>
        <taxon>Fungi</taxon>
        <taxon>Dikarya</taxon>
        <taxon>Basidiomycota</taxon>
        <taxon>Agaricomycotina</taxon>
        <taxon>Agaricomycetes</taxon>
        <taxon>Polyporales</taxon>
        <taxon>Sparassidaceae</taxon>
        <taxon>Sparassis</taxon>
    </lineage>
</organism>
<protein>
    <submittedName>
        <fullName evidence="1">Uncharacterized protein</fullName>
    </submittedName>
</protein>
<accession>A0A401GNS4</accession>